<dbReference type="RefSeq" id="WP_092863197.1">
    <property type="nucleotide sequence ID" value="NZ_FPCH01000001.1"/>
</dbReference>
<name>A0A1I7MUD0_9HYPH</name>
<keyword evidence="1" id="KW-1133">Transmembrane helix</keyword>
<feature type="transmembrane region" description="Helical" evidence="1">
    <location>
        <begin position="37"/>
        <end position="54"/>
    </location>
</feature>
<accession>A0A1I7MUD0</accession>
<dbReference type="OrthoDB" id="7933790at2"/>
<dbReference type="Proteomes" id="UP000199423">
    <property type="component" value="Unassembled WGS sequence"/>
</dbReference>
<proteinExistence type="predicted"/>
<keyword evidence="1" id="KW-0472">Membrane</keyword>
<feature type="transmembrane region" description="Helical" evidence="1">
    <location>
        <begin position="60"/>
        <end position="77"/>
    </location>
</feature>
<sequence>MTLVIVFIGAICYYYFGAIGAVLGALVITSSLSKSRANVLVPLLAIIGLSWAAGEVVANHTGAVAGVTLATALALWLDGGKKIRPHQAIDKR</sequence>
<feature type="transmembrane region" description="Helical" evidence="1">
    <location>
        <begin position="6"/>
        <end position="28"/>
    </location>
</feature>
<evidence type="ECO:0000256" key="1">
    <source>
        <dbReference type="SAM" id="Phobius"/>
    </source>
</evidence>
<organism evidence="2 3">
    <name type="scientific">Hyphomicrobium facile</name>
    <dbReference type="NCBI Taxonomy" id="51670"/>
    <lineage>
        <taxon>Bacteria</taxon>
        <taxon>Pseudomonadati</taxon>
        <taxon>Pseudomonadota</taxon>
        <taxon>Alphaproteobacteria</taxon>
        <taxon>Hyphomicrobiales</taxon>
        <taxon>Hyphomicrobiaceae</taxon>
        <taxon>Hyphomicrobium</taxon>
    </lineage>
</organism>
<gene>
    <name evidence="2" type="ORF">SAMN04488557_0290</name>
</gene>
<evidence type="ECO:0000313" key="3">
    <source>
        <dbReference type="Proteomes" id="UP000199423"/>
    </source>
</evidence>
<dbReference type="AlphaFoldDB" id="A0A1I7MUD0"/>
<evidence type="ECO:0000313" key="2">
    <source>
        <dbReference type="EMBL" id="SFV26019.1"/>
    </source>
</evidence>
<protein>
    <submittedName>
        <fullName evidence="2">Uncharacterized protein</fullName>
    </submittedName>
</protein>
<dbReference type="EMBL" id="FPCH01000001">
    <property type="protein sequence ID" value="SFV26019.1"/>
    <property type="molecule type" value="Genomic_DNA"/>
</dbReference>
<reference evidence="3" key="1">
    <citation type="submission" date="2016-10" db="EMBL/GenBank/DDBJ databases">
        <authorList>
            <person name="Varghese N."/>
            <person name="Submissions S."/>
        </authorList>
    </citation>
    <scope>NUCLEOTIDE SEQUENCE [LARGE SCALE GENOMIC DNA]</scope>
    <source>
        <strain evidence="3">DSM 1565</strain>
    </source>
</reference>
<dbReference type="STRING" id="51670.SAMN04488557_0290"/>
<keyword evidence="1" id="KW-0812">Transmembrane</keyword>
<keyword evidence="3" id="KW-1185">Reference proteome</keyword>